<gene>
    <name evidence="2" type="ORF">IZO911_LOCUS17144</name>
    <name evidence="3" type="ORF">JYZ213_LOCUS19027</name>
    <name evidence="5" type="ORF">KXQ929_LOCUS15549</name>
    <name evidence="4" type="ORF">OXD698_LOCUS5362</name>
</gene>
<keyword evidence="1" id="KW-0175">Coiled coil</keyword>
<protein>
    <submittedName>
        <fullName evidence="2">Uncharacterized protein</fullName>
    </submittedName>
</protein>
<dbReference type="AlphaFoldDB" id="A0A814GAJ2"/>
<dbReference type="Proteomes" id="UP000663844">
    <property type="component" value="Unassembled WGS sequence"/>
</dbReference>
<dbReference type="EMBL" id="CAJOBB010000907">
    <property type="protein sequence ID" value="CAF3774274.1"/>
    <property type="molecule type" value="Genomic_DNA"/>
</dbReference>
<evidence type="ECO:0000256" key="1">
    <source>
        <dbReference type="SAM" id="Coils"/>
    </source>
</evidence>
<evidence type="ECO:0000313" key="6">
    <source>
        <dbReference type="Proteomes" id="UP000663860"/>
    </source>
</evidence>
<dbReference type="Proteomes" id="UP000663860">
    <property type="component" value="Unassembled WGS sequence"/>
</dbReference>
<dbReference type="EMBL" id="CAJNOE010000158">
    <property type="protein sequence ID" value="CAF0991765.1"/>
    <property type="molecule type" value="Genomic_DNA"/>
</dbReference>
<evidence type="ECO:0000313" key="3">
    <source>
        <dbReference type="EMBL" id="CAF1057426.1"/>
    </source>
</evidence>
<organism evidence="2 6">
    <name type="scientific">Adineta steineri</name>
    <dbReference type="NCBI Taxonomy" id="433720"/>
    <lineage>
        <taxon>Eukaryota</taxon>
        <taxon>Metazoa</taxon>
        <taxon>Spiralia</taxon>
        <taxon>Gnathifera</taxon>
        <taxon>Rotifera</taxon>
        <taxon>Eurotatoria</taxon>
        <taxon>Bdelloidea</taxon>
        <taxon>Adinetida</taxon>
        <taxon>Adinetidae</taxon>
        <taxon>Adineta</taxon>
    </lineage>
</organism>
<name>A0A814GAJ2_9BILA</name>
<evidence type="ECO:0000313" key="5">
    <source>
        <dbReference type="EMBL" id="CAF3774274.1"/>
    </source>
</evidence>
<dbReference type="EMBL" id="CAJOAZ010000217">
    <property type="protein sequence ID" value="CAF3580078.1"/>
    <property type="molecule type" value="Genomic_DNA"/>
</dbReference>
<evidence type="ECO:0000313" key="2">
    <source>
        <dbReference type="EMBL" id="CAF0991765.1"/>
    </source>
</evidence>
<comment type="caution">
    <text evidence="2">The sequence shown here is derived from an EMBL/GenBank/DDBJ whole genome shotgun (WGS) entry which is preliminary data.</text>
</comment>
<feature type="coiled-coil region" evidence="1">
    <location>
        <begin position="397"/>
        <end position="431"/>
    </location>
</feature>
<dbReference type="Proteomes" id="UP000663845">
    <property type="component" value="Unassembled WGS sequence"/>
</dbReference>
<proteinExistence type="predicted"/>
<dbReference type="EMBL" id="CAJNOG010000190">
    <property type="protein sequence ID" value="CAF1057426.1"/>
    <property type="molecule type" value="Genomic_DNA"/>
</dbReference>
<evidence type="ECO:0000313" key="4">
    <source>
        <dbReference type="EMBL" id="CAF3580078.1"/>
    </source>
</evidence>
<sequence>MTVHNELLPKSHKTFRFGSGFVLTLTDNQINKIPYLAALVSSADFLKGTRDNQGHFIIHPNIDIKQFRFILDWFPCGFIQDIFIHLPDDYDTVSTILHIDYLGLLNHSDPSLDEVDSSFFNVVTYNPLNNLYAEKIRPSQMRDMAVRFAIALIREAYDVTDGKVHDRIYWYVMFIISASTLFDPNIRHHVYNVAEHYFSLFNPCLIKRLNRLRSIQDKYAQRNRLKTNDQFREAKHTEEKNLTSLIDTHIHAYEKLSSQCIILWDIGPDFYNYWDNERKDLFHSEWRTTTEKLLQPLYKALVEIIYDRLQNQICHCLHYDIREAPFSSQSFDKPQDDSLRYSIWFRYFNSFITPKIGNTIDIARHFINQQMILKLFENEVSKQEIQCLIMDGLSHLKPILEQEHRQLIHEIQALQAEEETVNRNNERLYRHWSPWFLPFSESGRKQEEASVYEWLLNRFNEPSKFIAEICRNLLTKLSKAVENQVAGWISNTYAAYGIGRSISGNILEHTDSTVYKTSRRNHQKFMYKPIPTIQSNYSRNRFY</sequence>
<accession>A0A814GAJ2</accession>
<reference evidence="2" key="1">
    <citation type="submission" date="2021-02" db="EMBL/GenBank/DDBJ databases">
        <authorList>
            <person name="Nowell W R."/>
        </authorList>
    </citation>
    <scope>NUCLEOTIDE SEQUENCE</scope>
</reference>
<dbReference type="Proteomes" id="UP000663868">
    <property type="component" value="Unassembled WGS sequence"/>
</dbReference>